<dbReference type="AlphaFoldDB" id="G0V0J4"/>
<protein>
    <submittedName>
        <fullName evidence="1">Uncharacterized protein</fullName>
    </submittedName>
</protein>
<proteinExistence type="predicted"/>
<evidence type="ECO:0000313" key="1">
    <source>
        <dbReference type="EMBL" id="CCC95165.1"/>
    </source>
</evidence>
<accession>G0V0J4</accession>
<gene>
    <name evidence="1" type="ORF">TCIL3000_11_5820</name>
</gene>
<name>G0V0J4_TRYCI</name>
<reference evidence="1" key="1">
    <citation type="journal article" date="2012" name="Proc. Natl. Acad. Sci. U.S.A.">
        <title>Antigenic diversity is generated by distinct evolutionary mechanisms in African trypanosome species.</title>
        <authorList>
            <person name="Jackson A.P."/>
            <person name="Berry A."/>
            <person name="Aslett M."/>
            <person name="Allison H.C."/>
            <person name="Burton P."/>
            <person name="Vavrova-Anderson J."/>
            <person name="Brown R."/>
            <person name="Browne H."/>
            <person name="Corton N."/>
            <person name="Hauser H."/>
            <person name="Gamble J."/>
            <person name="Gilderthorp R."/>
            <person name="Marcello L."/>
            <person name="McQuillan J."/>
            <person name="Otto T.D."/>
            <person name="Quail M.A."/>
            <person name="Sanders M.J."/>
            <person name="van Tonder A."/>
            <person name="Ginger M.L."/>
            <person name="Field M.C."/>
            <person name="Barry J.D."/>
            <person name="Hertz-Fowler C."/>
            <person name="Berriman M."/>
        </authorList>
    </citation>
    <scope>NUCLEOTIDE SEQUENCE</scope>
    <source>
        <strain evidence="1">IL3000</strain>
    </source>
</reference>
<sequence>MRRCCCSSTVALSTVAPPCAVVLPKRGYYWPHNEDFVPQGAATSRFQSSGSPELRRRVLREYAFSPLFGARVPCCVLGTMKTAKEFFMVKRGLPRLLCEIMGSPEGSVTLGPLQQMSEMMLHKSGTPLSPRLGDTRNCNINAYGRKSVAARTIVEVFLPEHMSQDQLTALGRLMLEEVQTALSVLRKGSAGSTEGKNSTNCALTLVRDMGISYCEIPLADESDYVFDRVGGVAVSAYEAEEVAERWVQRDE</sequence>
<dbReference type="EMBL" id="HE575324">
    <property type="protein sequence ID" value="CCC95165.1"/>
    <property type="molecule type" value="Genomic_DNA"/>
</dbReference>
<dbReference type="VEuPathDB" id="TriTrypDB:TcIL3000.11.5820"/>
<organism evidence="1">
    <name type="scientific">Trypanosoma congolense (strain IL3000)</name>
    <dbReference type="NCBI Taxonomy" id="1068625"/>
    <lineage>
        <taxon>Eukaryota</taxon>
        <taxon>Discoba</taxon>
        <taxon>Euglenozoa</taxon>
        <taxon>Kinetoplastea</taxon>
        <taxon>Metakinetoplastina</taxon>
        <taxon>Trypanosomatida</taxon>
        <taxon>Trypanosomatidae</taxon>
        <taxon>Trypanosoma</taxon>
        <taxon>Nannomonas</taxon>
    </lineage>
</organism>